<feature type="transmembrane region" description="Helical" evidence="1">
    <location>
        <begin position="159"/>
        <end position="177"/>
    </location>
</feature>
<dbReference type="EMBL" id="WTVQ01000004">
    <property type="protein sequence ID" value="NMG73792.1"/>
    <property type="molecule type" value="Genomic_DNA"/>
</dbReference>
<feature type="transmembrane region" description="Helical" evidence="1">
    <location>
        <begin position="313"/>
        <end position="333"/>
    </location>
</feature>
<feature type="transmembrane region" description="Helical" evidence="1">
    <location>
        <begin position="106"/>
        <end position="123"/>
    </location>
</feature>
<dbReference type="SUPFAM" id="SSF48452">
    <property type="entry name" value="TPR-like"/>
    <property type="match status" value="1"/>
</dbReference>
<organism evidence="2 3">
    <name type="scientific">Aromatoleum diolicum</name>
    <dbReference type="NCBI Taxonomy" id="75796"/>
    <lineage>
        <taxon>Bacteria</taxon>
        <taxon>Pseudomonadati</taxon>
        <taxon>Pseudomonadota</taxon>
        <taxon>Betaproteobacteria</taxon>
        <taxon>Rhodocyclales</taxon>
        <taxon>Rhodocyclaceae</taxon>
        <taxon>Aromatoleum</taxon>
    </lineage>
</organism>
<proteinExistence type="predicted"/>
<evidence type="ECO:0000313" key="3">
    <source>
        <dbReference type="Proteomes" id="UP000648984"/>
    </source>
</evidence>
<feature type="transmembrane region" description="Helical" evidence="1">
    <location>
        <begin position="129"/>
        <end position="147"/>
    </location>
</feature>
<feature type="transmembrane region" description="Helical" evidence="1">
    <location>
        <begin position="51"/>
        <end position="72"/>
    </location>
</feature>
<feature type="transmembrane region" description="Helical" evidence="1">
    <location>
        <begin position="78"/>
        <end position="94"/>
    </location>
</feature>
<keyword evidence="1" id="KW-1133">Transmembrane helix</keyword>
<keyword evidence="3" id="KW-1185">Reference proteome</keyword>
<keyword evidence="1" id="KW-0472">Membrane</keyword>
<comment type="caution">
    <text evidence="2">The sequence shown here is derived from an EMBL/GenBank/DDBJ whole genome shotgun (WGS) entry which is preliminary data.</text>
</comment>
<feature type="transmembrane region" description="Helical" evidence="1">
    <location>
        <begin position="253"/>
        <end position="273"/>
    </location>
</feature>
<dbReference type="Gene3D" id="1.25.40.10">
    <property type="entry name" value="Tetratricopeptide repeat domain"/>
    <property type="match status" value="1"/>
</dbReference>
<feature type="transmembrane region" description="Helical" evidence="1">
    <location>
        <begin position="20"/>
        <end position="44"/>
    </location>
</feature>
<dbReference type="InterPro" id="IPR011990">
    <property type="entry name" value="TPR-like_helical_dom_sf"/>
</dbReference>
<dbReference type="RefSeq" id="WP_169258948.1">
    <property type="nucleotide sequence ID" value="NZ_WTVQ01000004.1"/>
</dbReference>
<feature type="transmembrane region" description="Helical" evidence="1">
    <location>
        <begin position="226"/>
        <end position="246"/>
    </location>
</feature>
<name>A0ABX1Q602_9RHOO</name>
<protein>
    <submittedName>
        <fullName evidence="2">Uncharacterized protein</fullName>
    </submittedName>
</protein>
<dbReference type="Proteomes" id="UP000648984">
    <property type="component" value="Unassembled WGS sequence"/>
</dbReference>
<evidence type="ECO:0000256" key="1">
    <source>
        <dbReference type="SAM" id="Phobius"/>
    </source>
</evidence>
<sequence length="592" mass="64763">MASFLLDALNWPDDAGPFRITNLALHLCNGLLIYLLVSRIVAIASPISRSAAFWISALWLVNPAHTATTLYVVQRMTLLSTFFMLVGLIAYVAGRHRYYEEKRAGIGLMLGGLAVGAIIGSLAKENAATLPLIVLAFEFTIFGANAATPFIRAWRVTMLAPYFVLLATHLIPWSKYVDSFAWQPFTWWERILTQPLVVGTYVKNTLAPSAQKIGIFNDQFSVVSNIFSEPVALFSLVAVGLAFALAIRVRRKYPVAALCVLSFFACHALESSIFPLELYFEHRNYLASAAVIALAYMLLVSGLPSLKPGAKAAAGIGTLAASAFITSGIAAPWGDPTLGAIVWTSHFPDSVRARLMAAATWSRQGQFVQAERELTEGFRRNPSYLALRLQALKMRCMAGEDVTEQLMAVRQSARSAIIERLSLDTLTYLQGLAQSGECSGLTIEAINDVASQLIQNPQINKAEFLGAYVWFIIGETSSDLGRLDAAFEAMDKVEAYRGDTRTAFWKAVWSINNGNPERANEVLSQTRTGTQGNTTEDGKSREAVVIERIINANNSTSPNFSIVVDPVKLEQGAANIEIRPRGDKQNRIVVAQ</sequence>
<gene>
    <name evidence="2" type="ORF">GPA25_03375</name>
</gene>
<feature type="transmembrane region" description="Helical" evidence="1">
    <location>
        <begin position="285"/>
        <end position="306"/>
    </location>
</feature>
<reference evidence="2 3" key="1">
    <citation type="submission" date="2019-12" db="EMBL/GenBank/DDBJ databases">
        <title>Comparative genomics gives insights into the taxonomy of the Azoarcus-Aromatoleum group and reveals separate origins of nif in the plant-associated Azoarcus and non-plant-associated Aromatoleum sub-groups.</title>
        <authorList>
            <person name="Lafos M."/>
            <person name="Maluk M."/>
            <person name="Batista M."/>
            <person name="Junghare M."/>
            <person name="Carmona M."/>
            <person name="Faoro H."/>
            <person name="Cruz L.M."/>
            <person name="Battistoni F."/>
            <person name="De Souza E."/>
            <person name="Pedrosa F."/>
            <person name="Chen W.-M."/>
            <person name="Poole P.S."/>
            <person name="Dixon R.A."/>
            <person name="James E.K."/>
        </authorList>
    </citation>
    <scope>NUCLEOTIDE SEQUENCE [LARGE SCALE GENOMIC DNA]</scope>
    <source>
        <strain evidence="2 3">22Lin</strain>
    </source>
</reference>
<evidence type="ECO:0000313" key="2">
    <source>
        <dbReference type="EMBL" id="NMG73792.1"/>
    </source>
</evidence>
<keyword evidence="1" id="KW-0812">Transmembrane</keyword>
<accession>A0ABX1Q602</accession>